<comment type="caution">
    <text evidence="2">The sequence shown here is derived from an EMBL/GenBank/DDBJ whole genome shotgun (WGS) entry which is preliminary data.</text>
</comment>
<dbReference type="Proteomes" id="UP000287168">
    <property type="component" value="Unassembled WGS sequence"/>
</dbReference>
<dbReference type="OrthoDB" id="185319at2"/>
<dbReference type="EMBL" id="SBLC01000038">
    <property type="protein sequence ID" value="RWY38409.1"/>
    <property type="molecule type" value="Genomic_DNA"/>
</dbReference>
<dbReference type="InterPro" id="IPR028098">
    <property type="entry name" value="Glyco_trans_4-like_N"/>
</dbReference>
<dbReference type="GO" id="GO:0016757">
    <property type="term" value="F:glycosyltransferase activity"/>
    <property type="evidence" value="ECO:0007669"/>
    <property type="project" value="UniProtKB-ARBA"/>
</dbReference>
<evidence type="ECO:0000259" key="1">
    <source>
        <dbReference type="Pfam" id="PF13579"/>
    </source>
</evidence>
<dbReference type="Pfam" id="PF13692">
    <property type="entry name" value="Glyco_trans_1_4"/>
    <property type="match status" value="1"/>
</dbReference>
<reference evidence="2 3" key="1">
    <citation type="journal article" date="2015" name="Int. J. Syst. Evol. Microbiol.">
        <title>Gemmobacter intermedius sp. nov., isolated from a white stork (Ciconia ciconia).</title>
        <authorList>
            <person name="Kampfer P."/>
            <person name="Jerzak L."/>
            <person name="Wilharm G."/>
            <person name="Golke J."/>
            <person name="Busse H.J."/>
            <person name="Glaeser S.P."/>
        </authorList>
    </citation>
    <scope>NUCLEOTIDE SEQUENCE [LARGE SCALE GENOMIC DNA]</scope>
    <source>
        <strain evidence="2 3">119/4</strain>
    </source>
</reference>
<keyword evidence="2" id="KW-0808">Transferase</keyword>
<dbReference type="RefSeq" id="WP_128490547.1">
    <property type="nucleotide sequence ID" value="NZ_JBHLXB010000046.1"/>
</dbReference>
<dbReference type="Gene3D" id="3.40.50.2000">
    <property type="entry name" value="Glycogen Phosphorylase B"/>
    <property type="match status" value="2"/>
</dbReference>
<dbReference type="SUPFAM" id="SSF53756">
    <property type="entry name" value="UDP-Glycosyltransferase/glycogen phosphorylase"/>
    <property type="match status" value="1"/>
</dbReference>
<sequence>MRLALIADCYPPLRSSGAVQIRDLTRALVAEGHQVTVLLPATGQKMPWYQEESDGAVILRLRAPRTKDISHLRRLLAESAMPWAMARNLARSPFAGAAFDAVIWYSPSIFFGPLVRRLKKRNGCPAYLILRDIFPDWAADLGILPRKGPAFRLLRGVARAQYRAADIIGVQSPGNLALLRGQTGRARAEVLQNWLGAAASAPHPVALQQSPLAGRKIFLYAGNMGIAQGLDVVIDLARAMEARRDVGFLFLDRGSEADRLRGRAGGLSNVLFHDEIAPDEIPALCADCAAGLVILDPRHQSHNIPGKFLTYMQNGLPVLACVNPGNDLTGLIRQAGVGVVAERSDPAELHPLAEALLVQISEDRGLSARCRDLFARNYKASLTASQITEALRAAADL</sequence>
<gene>
    <name evidence="2" type="ORF">EP867_16385</name>
</gene>
<dbReference type="Pfam" id="PF13579">
    <property type="entry name" value="Glyco_trans_4_4"/>
    <property type="match status" value="1"/>
</dbReference>
<organism evidence="2 3">
    <name type="scientific">Falsigemmobacter intermedius</name>
    <dbReference type="NCBI Taxonomy" id="1553448"/>
    <lineage>
        <taxon>Bacteria</taxon>
        <taxon>Pseudomonadati</taxon>
        <taxon>Pseudomonadota</taxon>
        <taxon>Alphaproteobacteria</taxon>
        <taxon>Rhodobacterales</taxon>
        <taxon>Paracoccaceae</taxon>
        <taxon>Falsigemmobacter</taxon>
    </lineage>
</organism>
<dbReference type="CDD" id="cd03794">
    <property type="entry name" value="GT4_WbuB-like"/>
    <property type="match status" value="1"/>
</dbReference>
<name>A0A3S3U6L2_9RHOB</name>
<evidence type="ECO:0000313" key="2">
    <source>
        <dbReference type="EMBL" id="RWY38409.1"/>
    </source>
</evidence>
<proteinExistence type="predicted"/>
<accession>A0A3S3U6L2</accession>
<protein>
    <submittedName>
        <fullName evidence="2">Glycosyltransferase WbuB</fullName>
    </submittedName>
</protein>
<feature type="domain" description="Glycosyltransferase subfamily 4-like N-terminal" evidence="1">
    <location>
        <begin position="18"/>
        <end position="194"/>
    </location>
</feature>
<keyword evidence="3" id="KW-1185">Reference proteome</keyword>
<evidence type="ECO:0000313" key="3">
    <source>
        <dbReference type="Proteomes" id="UP000287168"/>
    </source>
</evidence>
<dbReference type="AlphaFoldDB" id="A0A3S3U6L2"/>